<name>A0AAE3Y9M4_9FLAO</name>
<protein>
    <submittedName>
        <fullName evidence="3">Transcriptional regulator with XRE-family HTH domain</fullName>
    </submittedName>
</protein>
<evidence type="ECO:0000256" key="1">
    <source>
        <dbReference type="ARBA" id="ARBA00023125"/>
    </source>
</evidence>
<comment type="caution">
    <text evidence="3">The sequence shown here is derived from an EMBL/GenBank/DDBJ whole genome shotgun (WGS) entry which is preliminary data.</text>
</comment>
<proteinExistence type="predicted"/>
<organism evidence="3 4">
    <name type="scientific">Chryseobacterium rhizosphaerae</name>
    <dbReference type="NCBI Taxonomy" id="395937"/>
    <lineage>
        <taxon>Bacteria</taxon>
        <taxon>Pseudomonadati</taxon>
        <taxon>Bacteroidota</taxon>
        <taxon>Flavobacteriia</taxon>
        <taxon>Flavobacteriales</taxon>
        <taxon>Weeksellaceae</taxon>
        <taxon>Chryseobacterium group</taxon>
        <taxon>Chryseobacterium</taxon>
    </lineage>
</organism>
<dbReference type="Pfam" id="PF01381">
    <property type="entry name" value="HTH_3"/>
    <property type="match status" value="1"/>
</dbReference>
<evidence type="ECO:0000313" key="3">
    <source>
        <dbReference type="EMBL" id="MDR6526572.1"/>
    </source>
</evidence>
<accession>A0AAE3Y9M4</accession>
<dbReference type="SUPFAM" id="SSF47413">
    <property type="entry name" value="lambda repressor-like DNA-binding domains"/>
    <property type="match status" value="1"/>
</dbReference>
<dbReference type="RefSeq" id="WP_309946055.1">
    <property type="nucleotide sequence ID" value="NZ_JAVDQY010000002.1"/>
</dbReference>
<dbReference type="InterPro" id="IPR010982">
    <property type="entry name" value="Lambda_DNA-bd_dom_sf"/>
</dbReference>
<evidence type="ECO:0000313" key="4">
    <source>
        <dbReference type="Proteomes" id="UP001184861"/>
    </source>
</evidence>
<dbReference type="Gene3D" id="1.10.260.40">
    <property type="entry name" value="lambda repressor-like DNA-binding domains"/>
    <property type="match status" value="1"/>
</dbReference>
<feature type="domain" description="HTH cro/C1-type" evidence="2">
    <location>
        <begin position="8"/>
        <end position="62"/>
    </location>
</feature>
<sequence>MSFFGINIKIIRQAKGLSQKAFADLFDLNRGVISSYEEGRAEPKIETILKVAALFNLSVDELLTEAVQVHQLPNVSDINQLMLFPESAMQNMKETKALPESNSENTTVVQKILASVDWVYEFTAENQVLPPYQYGDILFLNKADLKSDLNSRLLVHTNGRLQYTSESSQSIKGKQELYKIVGYVSTAEKNIFESIFERLEKLERNIPQL</sequence>
<dbReference type="SMART" id="SM00530">
    <property type="entry name" value="HTH_XRE"/>
    <property type="match status" value="1"/>
</dbReference>
<evidence type="ECO:0000259" key="2">
    <source>
        <dbReference type="PROSITE" id="PS50943"/>
    </source>
</evidence>
<dbReference type="PANTHER" id="PTHR46558:SF11">
    <property type="entry name" value="HTH-TYPE TRANSCRIPTIONAL REGULATOR XRE"/>
    <property type="match status" value="1"/>
</dbReference>
<dbReference type="PROSITE" id="PS50943">
    <property type="entry name" value="HTH_CROC1"/>
    <property type="match status" value="1"/>
</dbReference>
<keyword evidence="1" id="KW-0238">DNA-binding</keyword>
<dbReference type="GO" id="GO:0003677">
    <property type="term" value="F:DNA binding"/>
    <property type="evidence" value="ECO:0007669"/>
    <property type="project" value="UniProtKB-KW"/>
</dbReference>
<dbReference type="EMBL" id="JAVDQY010000002">
    <property type="protein sequence ID" value="MDR6526572.1"/>
    <property type="molecule type" value="Genomic_DNA"/>
</dbReference>
<dbReference type="InterPro" id="IPR001387">
    <property type="entry name" value="Cro/C1-type_HTH"/>
</dbReference>
<dbReference type="PANTHER" id="PTHR46558">
    <property type="entry name" value="TRACRIPTIONAL REGULATORY PROTEIN-RELATED-RELATED"/>
    <property type="match status" value="1"/>
</dbReference>
<reference evidence="3" key="1">
    <citation type="submission" date="2023-07" db="EMBL/GenBank/DDBJ databases">
        <title>Sorghum-associated microbial communities from plants grown in Nebraska, USA.</title>
        <authorList>
            <person name="Schachtman D."/>
        </authorList>
    </citation>
    <scope>NUCLEOTIDE SEQUENCE</scope>
    <source>
        <strain evidence="3">DS2360</strain>
    </source>
</reference>
<dbReference type="CDD" id="cd00093">
    <property type="entry name" value="HTH_XRE"/>
    <property type="match status" value="1"/>
</dbReference>
<gene>
    <name evidence="3" type="ORF">J2787_001952</name>
</gene>
<dbReference type="AlphaFoldDB" id="A0AAE3Y9M4"/>
<dbReference type="Proteomes" id="UP001184861">
    <property type="component" value="Unassembled WGS sequence"/>
</dbReference>